<accession>A0A1Y2T1X0</accession>
<sequence length="87" mass="10238">MLGDVRVQPRSVFFCENIPSQFFHRLRDSFTGCERTAHQCPGHLICSEGRAVDEFGHKKWKRTEEWRNDLGNFLIKFIPIKFPKRGS</sequence>
<evidence type="ECO:0000313" key="1">
    <source>
        <dbReference type="EMBL" id="OTA29175.1"/>
    </source>
</evidence>
<dbReference type="STRING" id="1160091.B9T39_04675"/>
<name>A0A1Y2T1X0_9BIFI</name>
<organism evidence="1 2">
    <name type="scientific">Alloscardovia macacae</name>
    <dbReference type="NCBI Taxonomy" id="1160091"/>
    <lineage>
        <taxon>Bacteria</taxon>
        <taxon>Bacillati</taxon>
        <taxon>Actinomycetota</taxon>
        <taxon>Actinomycetes</taxon>
        <taxon>Bifidobacteriales</taxon>
        <taxon>Bifidobacteriaceae</taxon>
        <taxon>Alloscardovia</taxon>
    </lineage>
</organism>
<reference evidence="1 2" key="1">
    <citation type="submission" date="2017-04" db="EMBL/GenBank/DDBJ databases">
        <title>Draft genome sequences of Alloscardovia macacae UMA81211 and UMA81212 isolated from the feces of a rhesus macaque (Macaca mulatta).</title>
        <authorList>
            <person name="Albert K."/>
            <person name="Sela D.A."/>
        </authorList>
    </citation>
    <scope>NUCLEOTIDE SEQUENCE [LARGE SCALE GENOMIC DNA]</scope>
    <source>
        <strain evidence="1 2">UMA81212</strain>
    </source>
</reference>
<proteinExistence type="predicted"/>
<comment type="caution">
    <text evidence="1">The sequence shown here is derived from an EMBL/GenBank/DDBJ whole genome shotgun (WGS) entry which is preliminary data.</text>
</comment>
<dbReference type="Proteomes" id="UP000243540">
    <property type="component" value="Unassembled WGS sequence"/>
</dbReference>
<dbReference type="AlphaFoldDB" id="A0A1Y2T1X0"/>
<gene>
    <name evidence="1" type="ORF">B9T39_04675</name>
</gene>
<evidence type="ECO:0000313" key="2">
    <source>
        <dbReference type="Proteomes" id="UP000243540"/>
    </source>
</evidence>
<protein>
    <submittedName>
        <fullName evidence="1">Uncharacterized protein</fullName>
    </submittedName>
</protein>
<dbReference type="EMBL" id="NEKC01000008">
    <property type="protein sequence ID" value="OTA29175.1"/>
    <property type="molecule type" value="Genomic_DNA"/>
</dbReference>